<evidence type="ECO:0000256" key="1">
    <source>
        <dbReference type="SAM" id="Coils"/>
    </source>
</evidence>
<dbReference type="Gene3D" id="2.30.30.190">
    <property type="entry name" value="CAP Gly-rich-like domain"/>
    <property type="match status" value="2"/>
</dbReference>
<feature type="domain" description="CAP-Gly" evidence="3">
    <location>
        <begin position="38"/>
        <end position="80"/>
    </location>
</feature>
<dbReference type="EMBL" id="JTDE01021128">
    <property type="protein sequence ID" value="KAF7233353.1"/>
    <property type="molecule type" value="Genomic_DNA"/>
</dbReference>
<keyword evidence="5" id="KW-1185">Reference proteome</keyword>
<name>A0A8S9YDX9_9TREM</name>
<feature type="coiled-coil region" evidence="1">
    <location>
        <begin position="276"/>
        <end position="359"/>
    </location>
</feature>
<feature type="region of interest" description="Disordered" evidence="2">
    <location>
        <begin position="96"/>
        <end position="129"/>
    </location>
</feature>
<feature type="compositionally biased region" description="Low complexity" evidence="2">
    <location>
        <begin position="250"/>
        <end position="261"/>
    </location>
</feature>
<organism evidence="4 5">
    <name type="scientific">Paragonimus skrjabini miyazakii</name>
    <dbReference type="NCBI Taxonomy" id="59628"/>
    <lineage>
        <taxon>Eukaryota</taxon>
        <taxon>Metazoa</taxon>
        <taxon>Spiralia</taxon>
        <taxon>Lophotrochozoa</taxon>
        <taxon>Platyhelminthes</taxon>
        <taxon>Trematoda</taxon>
        <taxon>Digenea</taxon>
        <taxon>Plagiorchiida</taxon>
        <taxon>Troglotremata</taxon>
        <taxon>Troglotrematidae</taxon>
        <taxon>Paragonimus</taxon>
    </lineage>
</organism>
<feature type="region of interest" description="Disordered" evidence="2">
    <location>
        <begin position="242"/>
        <end position="272"/>
    </location>
</feature>
<dbReference type="InterPro" id="IPR036859">
    <property type="entry name" value="CAP-Gly_dom_sf"/>
</dbReference>
<feature type="domain" description="CAP-Gly" evidence="3">
    <location>
        <begin position="159"/>
        <end position="201"/>
    </location>
</feature>
<dbReference type="OrthoDB" id="2130750at2759"/>
<proteinExistence type="predicted"/>
<dbReference type="AlphaFoldDB" id="A0A8S9YDX9"/>
<dbReference type="Proteomes" id="UP000822476">
    <property type="component" value="Unassembled WGS sequence"/>
</dbReference>
<dbReference type="SMART" id="SM01052">
    <property type="entry name" value="CAP_GLY"/>
    <property type="match status" value="2"/>
</dbReference>
<evidence type="ECO:0000259" key="3">
    <source>
        <dbReference type="PROSITE" id="PS50245"/>
    </source>
</evidence>
<dbReference type="Pfam" id="PF01302">
    <property type="entry name" value="CAP_GLY"/>
    <property type="match status" value="2"/>
</dbReference>
<keyword evidence="1" id="KW-0175">Coiled coil</keyword>
<evidence type="ECO:0000256" key="2">
    <source>
        <dbReference type="SAM" id="MobiDB-lite"/>
    </source>
</evidence>
<dbReference type="InterPro" id="IPR000938">
    <property type="entry name" value="CAP-Gly_domain"/>
</dbReference>
<gene>
    <name evidence="4" type="ORF">EG68_10053</name>
</gene>
<comment type="caution">
    <text evidence="4">The sequence shown here is derived from an EMBL/GenBank/DDBJ whole genome shotgun (WGS) entry which is preliminary data.</text>
</comment>
<dbReference type="PANTHER" id="PTHR18916">
    <property type="entry name" value="DYNACTIN 1-RELATED MICROTUBULE-BINDING"/>
    <property type="match status" value="1"/>
</dbReference>
<evidence type="ECO:0000313" key="4">
    <source>
        <dbReference type="EMBL" id="KAF7233353.1"/>
    </source>
</evidence>
<reference evidence="4" key="1">
    <citation type="submission" date="2019-07" db="EMBL/GenBank/DDBJ databases">
        <title>Annotation for the trematode Paragonimus miyazaki's.</title>
        <authorList>
            <person name="Choi Y.-J."/>
        </authorList>
    </citation>
    <scope>NUCLEOTIDE SEQUENCE</scope>
    <source>
        <strain evidence="4">Japan</strain>
    </source>
</reference>
<dbReference type="PANTHER" id="PTHR18916:SF82">
    <property type="entry name" value="CAP-GLY DOMAIN-CONTAINING PROTEIN"/>
    <property type="match status" value="1"/>
</dbReference>
<accession>A0A8S9YDX9</accession>
<dbReference type="PROSITE" id="PS50245">
    <property type="entry name" value="CAP_GLY_2"/>
    <property type="match status" value="2"/>
</dbReference>
<protein>
    <recommendedName>
        <fullName evidence="3">CAP-Gly domain-containing protein</fullName>
    </recommendedName>
</protein>
<dbReference type="PROSITE" id="PS00845">
    <property type="entry name" value="CAP_GLY_1"/>
    <property type="match status" value="2"/>
</dbReference>
<dbReference type="SUPFAM" id="SSF74924">
    <property type="entry name" value="Cap-Gly domain"/>
    <property type="match status" value="2"/>
</dbReference>
<sequence length="379" mass="41884">METSDTLSNITQSGDFSLNDRVYVGSGTERVGTVAYIGETQFAPGEWIGVVLSAPTGKNDGTVGGVCYFQCKPMHGIFSKRQNLRHVTAAITDNAEIHNPPTTSDGDQLANKHHSAPFSPKPASSNAPSCQAENFQCGFNVGDRVQVSGGRIGTLQFLGPTEFAPGEWAGIELDEPLGKNDGSVGGRRYFSCKPNFGLFAASRKLMIPGSKQTDNSQLRRSQESLLSYCSNLSSVSRSYRAHYAPSRQGRTSTSSSHRPSSVLAHSGPKESSLSNVQVLQRLIREKEEHISQLLEERDIERSDLARATLDREMAVSEISNQRAQMEQLNEQLQRMEAAHRALQEEHEQLLTKLHEERKLVSRCFWFSYVFIVSIAAYLQ</sequence>
<evidence type="ECO:0000313" key="5">
    <source>
        <dbReference type="Proteomes" id="UP000822476"/>
    </source>
</evidence>